<dbReference type="Proteomes" id="UP000807555">
    <property type="component" value="Unassembled WGS sequence"/>
</dbReference>
<evidence type="ECO:0000313" key="9">
    <source>
        <dbReference type="EMBL" id="VEB94621.1"/>
    </source>
</evidence>
<feature type="transmembrane region" description="Helical" evidence="5">
    <location>
        <begin position="82"/>
        <end position="98"/>
    </location>
</feature>
<feature type="transmembrane region" description="Helical" evidence="5">
    <location>
        <begin position="12"/>
        <end position="37"/>
    </location>
</feature>
<evidence type="ECO:0000256" key="1">
    <source>
        <dbReference type="ARBA" id="ARBA00022475"/>
    </source>
</evidence>
<feature type="transmembrane region" description="Helical" evidence="5">
    <location>
        <begin position="138"/>
        <end position="160"/>
    </location>
</feature>
<evidence type="ECO:0000256" key="3">
    <source>
        <dbReference type="ARBA" id="ARBA00022989"/>
    </source>
</evidence>
<feature type="transmembrane region" description="Helical" evidence="5">
    <location>
        <begin position="335"/>
        <end position="355"/>
    </location>
</feature>
<gene>
    <name evidence="9" type="primary">yeaN</name>
    <name evidence="8" type="ORF">EGS84_17250</name>
    <name evidence="7" type="ORF">I5687_12725</name>
    <name evidence="9" type="ORF">NCTC11075_05548</name>
</gene>
<evidence type="ECO:0000256" key="4">
    <source>
        <dbReference type="ARBA" id="ARBA00023136"/>
    </source>
</evidence>
<feature type="transmembrane region" description="Helical" evidence="5">
    <location>
        <begin position="104"/>
        <end position="126"/>
    </location>
</feature>
<feature type="domain" description="Major facilitator superfamily (MFS) profile" evidence="6">
    <location>
        <begin position="13"/>
        <end position="391"/>
    </location>
</feature>
<dbReference type="EMBL" id="LR134204">
    <property type="protein sequence ID" value="VEB94621.1"/>
    <property type="molecule type" value="Genomic_DNA"/>
</dbReference>
<accession>A0A381H4P1</accession>
<dbReference type="InterPro" id="IPR011701">
    <property type="entry name" value="MFS"/>
</dbReference>
<dbReference type="InterPro" id="IPR036259">
    <property type="entry name" value="MFS_trans_sf"/>
</dbReference>
<dbReference type="Proteomes" id="UP000270272">
    <property type="component" value="Chromosome"/>
</dbReference>
<dbReference type="EMBL" id="RKIT01000002">
    <property type="protein sequence ID" value="RSC18560.1"/>
    <property type="molecule type" value="Genomic_DNA"/>
</dbReference>
<dbReference type="NCBIfam" id="TIGR00896">
    <property type="entry name" value="CynX"/>
    <property type="match status" value="1"/>
</dbReference>
<keyword evidence="1" id="KW-1003">Cell membrane</keyword>
<feature type="transmembrane region" description="Helical" evidence="5">
    <location>
        <begin position="49"/>
        <end position="70"/>
    </location>
</feature>
<dbReference type="SUPFAM" id="SSF103473">
    <property type="entry name" value="MFS general substrate transporter"/>
    <property type="match status" value="1"/>
</dbReference>
<evidence type="ECO:0000259" key="6">
    <source>
        <dbReference type="PROSITE" id="PS50850"/>
    </source>
</evidence>
<dbReference type="InterPro" id="IPR004747">
    <property type="entry name" value="CynX-like"/>
</dbReference>
<dbReference type="InterPro" id="IPR020846">
    <property type="entry name" value="MFS_dom"/>
</dbReference>
<dbReference type="PANTHER" id="PTHR23523">
    <property type="match status" value="1"/>
</dbReference>
<evidence type="ECO:0000313" key="7">
    <source>
        <dbReference type="EMBL" id="MBJ9868810.1"/>
    </source>
</evidence>
<keyword evidence="3 5" id="KW-1133">Transmembrane helix</keyword>
<name>A0A381H4P1_CITKO</name>
<reference evidence="11" key="2">
    <citation type="submission" date="2018-10" db="EMBL/GenBank/DDBJ databases">
        <title>FDA dAtabase for Regulatory Grade micrObial Sequences (FDA-ARGOS): Supporting development and validation of Infectious Disease Dx tests.</title>
        <authorList>
            <person name="Goldberg B."/>
            <person name="Campos J."/>
            <person name="Tallon L."/>
            <person name="Sadzewicz L."/>
            <person name="Zhao X."/>
            <person name="Vavikolanu K."/>
            <person name="Mehta A."/>
            <person name="Aluvathingal J."/>
            <person name="Nadendla S."/>
            <person name="Geyer C."/>
            <person name="Nandy P."/>
            <person name="Yan Y."/>
            <person name="Sichtig H."/>
        </authorList>
    </citation>
    <scope>NUCLEOTIDE SEQUENCE [LARGE SCALE GENOMIC DNA]</scope>
    <source>
        <strain evidence="11">FDAARGOS_526</strain>
    </source>
</reference>
<dbReference type="RefSeq" id="WP_047457440.1">
    <property type="nucleotide sequence ID" value="NZ_ABTEQQ020000001.1"/>
</dbReference>
<evidence type="ECO:0000313" key="8">
    <source>
        <dbReference type="EMBL" id="RSC18560.1"/>
    </source>
</evidence>
<dbReference type="Proteomes" id="UP000282299">
    <property type="component" value="Unassembled WGS sequence"/>
</dbReference>
<organism evidence="9 10">
    <name type="scientific">Citrobacter koseri</name>
    <name type="common">Citrobacter diversus</name>
    <dbReference type="NCBI Taxonomy" id="545"/>
    <lineage>
        <taxon>Bacteria</taxon>
        <taxon>Pseudomonadati</taxon>
        <taxon>Pseudomonadota</taxon>
        <taxon>Gammaproteobacteria</taxon>
        <taxon>Enterobacterales</taxon>
        <taxon>Enterobacteriaceae</taxon>
        <taxon>Citrobacter</taxon>
    </lineage>
</organism>
<feature type="transmembrane region" description="Helical" evidence="5">
    <location>
        <begin position="250"/>
        <end position="270"/>
    </location>
</feature>
<evidence type="ECO:0000256" key="2">
    <source>
        <dbReference type="ARBA" id="ARBA00022692"/>
    </source>
</evidence>
<evidence type="ECO:0000256" key="5">
    <source>
        <dbReference type="SAM" id="Phobius"/>
    </source>
</evidence>
<dbReference type="Pfam" id="PF07690">
    <property type="entry name" value="MFS_1"/>
    <property type="match status" value="1"/>
</dbReference>
<reference evidence="9 10" key="3">
    <citation type="submission" date="2018-12" db="EMBL/GenBank/DDBJ databases">
        <authorList>
            <consortium name="Pathogen Informatics"/>
        </authorList>
    </citation>
    <scope>NUCLEOTIDE SEQUENCE [LARGE SCALE GENOMIC DNA]</scope>
    <source>
        <strain evidence="9 10">NCTC11075</strain>
    </source>
</reference>
<feature type="transmembrane region" description="Helical" evidence="5">
    <location>
        <begin position="367"/>
        <end position="387"/>
    </location>
</feature>
<sequence>MTISPSLRGKNGALLIAGILMIATTLRVTFTGAAPLLETIRADYGLTTAQTGLLTTLPLLAFALVSPLAANIARRFGMERSLFAAMLLICFGIAVRSLPSASFLFTGTAIIGCGIALGNVLLPGLIKRDYSQHVAKLTGAYSLTMGAAAAVGSAMVVPLALHGFGWRGALLMLMLFPLLAFLIWLPQWRNTATANLSSSRALHSRGIWRSSLAWQVTLFLGINSLIYYVIIGWLPAILISHGYSEAQAGSLHGLLQLATAAPGLLIPLILHRFKDQRSIAALVSLMCALGAAGFWFVPEQAVLWTILFGFGSGATMILGLTFIGLRASSAHQAAALSGMAQSVGYLLAACGPPLMGKIHDANGDWHIPLIGVAVLAVAMAIFGLYAGRDREIAAK</sequence>
<dbReference type="PROSITE" id="PS50850">
    <property type="entry name" value="MFS"/>
    <property type="match status" value="1"/>
</dbReference>
<dbReference type="GO" id="GO:0016020">
    <property type="term" value="C:membrane"/>
    <property type="evidence" value="ECO:0007669"/>
    <property type="project" value="InterPro"/>
</dbReference>
<dbReference type="EMBL" id="JADVNV010000004">
    <property type="protein sequence ID" value="MBJ9868810.1"/>
    <property type="molecule type" value="Genomic_DNA"/>
</dbReference>
<evidence type="ECO:0000313" key="10">
    <source>
        <dbReference type="Proteomes" id="UP000270272"/>
    </source>
</evidence>
<feature type="transmembrane region" description="Helical" evidence="5">
    <location>
        <begin position="303"/>
        <end position="323"/>
    </location>
</feature>
<keyword evidence="4 5" id="KW-0472">Membrane</keyword>
<protein>
    <submittedName>
        <fullName evidence="7 8">MFS transporter</fullName>
    </submittedName>
    <submittedName>
        <fullName evidence="9">Inner membrane transport protein YeaN</fullName>
    </submittedName>
</protein>
<dbReference type="Gene3D" id="1.20.1250.20">
    <property type="entry name" value="MFS general substrate transporter like domains"/>
    <property type="match status" value="1"/>
</dbReference>
<feature type="transmembrane region" description="Helical" evidence="5">
    <location>
        <begin position="206"/>
        <end position="230"/>
    </location>
</feature>
<dbReference type="AlphaFoldDB" id="A0A381H4P1"/>
<keyword evidence="2 5" id="KW-0812">Transmembrane</keyword>
<evidence type="ECO:0000313" key="11">
    <source>
        <dbReference type="Proteomes" id="UP000282299"/>
    </source>
</evidence>
<dbReference type="PANTHER" id="PTHR23523:SF2">
    <property type="entry name" value="2-NITROIMIDAZOLE TRANSPORTER"/>
    <property type="match status" value="1"/>
</dbReference>
<feature type="transmembrane region" description="Helical" evidence="5">
    <location>
        <begin position="166"/>
        <end position="185"/>
    </location>
</feature>
<reference evidence="8" key="1">
    <citation type="submission" date="2018-10" db="EMBL/GenBank/DDBJ databases">
        <title>FDA dAtabase for Regulatory Grade micrObial Sequences (FDA-ARGOS): Supporting development and validation of Infectious Disease Dx tests.</title>
        <authorList>
            <person name="Campos J."/>
            <person name="Goldberg B."/>
            <person name="Tallon L.J."/>
            <person name="Sadzewicz L."/>
            <person name="Zhao X."/>
            <person name="Vavikolanu K."/>
            <person name="Mehta A."/>
            <person name="Aluvathingal J."/>
            <person name="Nadendla S."/>
            <person name="Geyer C."/>
            <person name="Nandy P."/>
            <person name="Yan Y."/>
            <person name="Sichtig H."/>
        </authorList>
    </citation>
    <scope>NUCLEOTIDE SEQUENCE</scope>
    <source>
        <strain evidence="8">FDAARGOS_526</strain>
    </source>
</reference>
<dbReference type="InterPro" id="IPR052524">
    <property type="entry name" value="MFS_Cyanate_Porter"/>
</dbReference>
<dbReference type="GO" id="GO:0022857">
    <property type="term" value="F:transmembrane transporter activity"/>
    <property type="evidence" value="ECO:0007669"/>
    <property type="project" value="InterPro"/>
</dbReference>
<feature type="transmembrane region" description="Helical" evidence="5">
    <location>
        <begin position="279"/>
        <end position="297"/>
    </location>
</feature>
<reference evidence="7" key="4">
    <citation type="submission" date="2020-11" db="EMBL/GenBank/DDBJ databases">
        <title>Enhanced detection system for hospital associated transmission using whole genome sequencing surveillance.</title>
        <authorList>
            <person name="Harrison L.H."/>
            <person name="Van Tyne D."/>
            <person name="Marsh J.W."/>
            <person name="Griffith M.P."/>
            <person name="Snyder D.J."/>
            <person name="Cooper V.S."/>
            <person name="Mustapha M."/>
        </authorList>
    </citation>
    <scope>NUCLEOTIDE SEQUENCE</scope>
    <source>
        <strain evidence="7">CB00014</strain>
    </source>
</reference>
<proteinExistence type="predicted"/>